<evidence type="ECO:0000313" key="10">
    <source>
        <dbReference type="Proteomes" id="UP000474957"/>
    </source>
</evidence>
<dbReference type="GO" id="GO:0005886">
    <property type="term" value="C:plasma membrane"/>
    <property type="evidence" value="ECO:0007669"/>
    <property type="project" value="UniProtKB-SubCell"/>
</dbReference>
<feature type="transmembrane region" description="Helical" evidence="8">
    <location>
        <begin position="196"/>
        <end position="218"/>
    </location>
</feature>
<gene>
    <name evidence="9" type="ORF">GE300_03150</name>
</gene>
<evidence type="ECO:0000256" key="3">
    <source>
        <dbReference type="ARBA" id="ARBA00022448"/>
    </source>
</evidence>
<dbReference type="PANTHER" id="PTHR30269:SF37">
    <property type="entry name" value="MEMBRANE TRANSPORTER PROTEIN"/>
    <property type="match status" value="1"/>
</dbReference>
<keyword evidence="10" id="KW-1185">Reference proteome</keyword>
<evidence type="ECO:0000256" key="1">
    <source>
        <dbReference type="ARBA" id="ARBA00004651"/>
    </source>
</evidence>
<sequence>MPELSLADPAGLAAVFVALFLGGILKGATGAGLPVIAIPVISAVYDVRVAVALMVMPNLVTNLWQVWRHRSDQVEGGFGWIFAGWGALGAAAGTFLLIWLPVSVMQLAMVAIILGYITLRLLRPDVSIGAEAARGMVGPVGFAGGILQGATGISSPVSVTFLNAMRLPRLAFIHTISCFFAVMCAGQAIVQLHYGLLTLQLAALGLAALVPMFLALPLGEWIGRRISARTFDMVMVAFLALLSLRLVWVEFV</sequence>
<dbReference type="AlphaFoldDB" id="A0A6L5YW84"/>
<evidence type="ECO:0000256" key="8">
    <source>
        <dbReference type="RuleBase" id="RU363041"/>
    </source>
</evidence>
<feature type="transmembrane region" description="Helical" evidence="8">
    <location>
        <begin position="230"/>
        <end position="248"/>
    </location>
</feature>
<feature type="transmembrane region" description="Helical" evidence="8">
    <location>
        <begin position="104"/>
        <end position="122"/>
    </location>
</feature>
<dbReference type="InterPro" id="IPR052017">
    <property type="entry name" value="TSUP"/>
</dbReference>
<comment type="similarity">
    <text evidence="2 8">Belongs to the 4-toluene sulfonate uptake permease (TSUP) (TC 2.A.102) family.</text>
</comment>
<feature type="transmembrane region" description="Helical" evidence="8">
    <location>
        <begin position="77"/>
        <end position="98"/>
    </location>
</feature>
<evidence type="ECO:0000256" key="7">
    <source>
        <dbReference type="ARBA" id="ARBA00023136"/>
    </source>
</evidence>
<proteinExistence type="inferred from homology"/>
<evidence type="ECO:0000256" key="5">
    <source>
        <dbReference type="ARBA" id="ARBA00022692"/>
    </source>
</evidence>
<evidence type="ECO:0000256" key="4">
    <source>
        <dbReference type="ARBA" id="ARBA00022475"/>
    </source>
</evidence>
<keyword evidence="7 8" id="KW-0472">Membrane</keyword>
<evidence type="ECO:0000313" key="9">
    <source>
        <dbReference type="EMBL" id="MSU88616.1"/>
    </source>
</evidence>
<dbReference type="PANTHER" id="PTHR30269">
    <property type="entry name" value="TRANSMEMBRANE PROTEIN YFCA"/>
    <property type="match status" value="1"/>
</dbReference>
<keyword evidence="5 8" id="KW-0812">Transmembrane</keyword>
<keyword evidence="4 8" id="KW-1003">Cell membrane</keyword>
<comment type="caution">
    <text evidence="9">The sequence shown here is derived from an EMBL/GenBank/DDBJ whole genome shotgun (WGS) entry which is preliminary data.</text>
</comment>
<dbReference type="InterPro" id="IPR002781">
    <property type="entry name" value="TM_pro_TauE-like"/>
</dbReference>
<organism evidence="9 10">
    <name type="scientific">Halovulum marinum</name>
    <dbReference type="NCBI Taxonomy" id="2662447"/>
    <lineage>
        <taxon>Bacteria</taxon>
        <taxon>Pseudomonadati</taxon>
        <taxon>Pseudomonadota</taxon>
        <taxon>Alphaproteobacteria</taxon>
        <taxon>Rhodobacterales</taxon>
        <taxon>Paracoccaceae</taxon>
        <taxon>Halovulum</taxon>
    </lineage>
</organism>
<comment type="subcellular location">
    <subcellularLocation>
        <location evidence="1 8">Cell membrane</location>
        <topology evidence="1 8">Multi-pass membrane protein</topology>
    </subcellularLocation>
</comment>
<feature type="transmembrane region" description="Helical" evidence="8">
    <location>
        <begin position="170"/>
        <end position="190"/>
    </location>
</feature>
<dbReference type="RefSeq" id="WP_154444847.1">
    <property type="nucleotide sequence ID" value="NZ_WIND01000002.1"/>
</dbReference>
<dbReference type="Proteomes" id="UP000474957">
    <property type="component" value="Unassembled WGS sequence"/>
</dbReference>
<accession>A0A6L5YW84</accession>
<dbReference type="Pfam" id="PF01925">
    <property type="entry name" value="TauE"/>
    <property type="match status" value="1"/>
</dbReference>
<keyword evidence="3" id="KW-0813">Transport</keyword>
<evidence type="ECO:0000256" key="2">
    <source>
        <dbReference type="ARBA" id="ARBA00009142"/>
    </source>
</evidence>
<protein>
    <recommendedName>
        <fullName evidence="8">Probable membrane transporter protein</fullName>
    </recommendedName>
</protein>
<evidence type="ECO:0000256" key="6">
    <source>
        <dbReference type="ARBA" id="ARBA00022989"/>
    </source>
</evidence>
<dbReference type="EMBL" id="WIND01000002">
    <property type="protein sequence ID" value="MSU88616.1"/>
    <property type="molecule type" value="Genomic_DNA"/>
</dbReference>
<reference evidence="9 10" key="1">
    <citation type="submission" date="2019-10" db="EMBL/GenBank/DDBJ databases">
        <title>Cognatihalovulum marinum gen. nov. sp. nov., a new member of the family Rhodobacteraceae isolated from deep seawater of the Northwest Indian Ocean.</title>
        <authorList>
            <person name="Ruan C."/>
            <person name="Wang J."/>
            <person name="Zheng X."/>
            <person name="Song L."/>
            <person name="Zhu Y."/>
            <person name="Huang Y."/>
            <person name="Lu Z."/>
            <person name="Du W."/>
            <person name="Huang L."/>
            <person name="Dai X."/>
        </authorList>
    </citation>
    <scope>NUCLEOTIDE SEQUENCE [LARGE SCALE GENOMIC DNA]</scope>
    <source>
        <strain evidence="9 10">2CG4</strain>
    </source>
</reference>
<name>A0A6L5YW84_9RHOB</name>
<keyword evidence="6 8" id="KW-1133">Transmembrane helix</keyword>